<dbReference type="OrthoDB" id="7476630at2"/>
<dbReference type="Pfam" id="PF20057">
    <property type="entry name" value="DUF6456"/>
    <property type="match status" value="1"/>
</dbReference>
<evidence type="ECO:0000313" key="4">
    <source>
        <dbReference type="Proteomes" id="UP000028824"/>
    </source>
</evidence>
<accession>A0A086XQW2</accession>
<proteinExistence type="predicted"/>
<keyword evidence="4" id="KW-1185">Reference proteome</keyword>
<evidence type="ECO:0000313" key="3">
    <source>
        <dbReference type="EMBL" id="KFI24412.1"/>
    </source>
</evidence>
<dbReference type="STRING" id="1105367.CG50_10300"/>
<feature type="domain" description="DUF6456" evidence="2">
    <location>
        <begin position="226"/>
        <end position="362"/>
    </location>
</feature>
<name>A0A086XQW2_9RHOB</name>
<feature type="region of interest" description="Disordered" evidence="1">
    <location>
        <begin position="76"/>
        <end position="105"/>
    </location>
</feature>
<gene>
    <name evidence="3" type="ORF">CG50_10300</name>
</gene>
<reference evidence="3 4" key="1">
    <citation type="submission" date="2014-03" db="EMBL/GenBank/DDBJ databases">
        <title>Genome of Paenirhodobacter enshiensis DW2-9.</title>
        <authorList>
            <person name="Wang D."/>
            <person name="Wang G."/>
        </authorList>
    </citation>
    <scope>NUCLEOTIDE SEQUENCE [LARGE SCALE GENOMIC DNA]</scope>
    <source>
        <strain evidence="3 4">DW2-9</strain>
    </source>
</reference>
<evidence type="ECO:0000259" key="2">
    <source>
        <dbReference type="Pfam" id="PF20057"/>
    </source>
</evidence>
<dbReference type="eggNOG" id="COG0583">
    <property type="taxonomic scope" value="Bacteria"/>
</dbReference>
<dbReference type="AlphaFoldDB" id="A0A086XQW2"/>
<dbReference type="Proteomes" id="UP000028824">
    <property type="component" value="Unassembled WGS sequence"/>
</dbReference>
<organism evidence="3 4">
    <name type="scientific">Paenirhodobacter enshiensis</name>
    <dbReference type="NCBI Taxonomy" id="1105367"/>
    <lineage>
        <taxon>Bacteria</taxon>
        <taxon>Pseudomonadati</taxon>
        <taxon>Pseudomonadota</taxon>
        <taxon>Alphaproteobacteria</taxon>
        <taxon>Rhodobacterales</taxon>
        <taxon>Rhodobacter group</taxon>
        <taxon>Paenirhodobacter</taxon>
    </lineage>
</organism>
<sequence length="372" mass="40841">MSITTPTTPGLPGWLPDHARLYIRHVEEGIPIRQLARAEGCHASTILRRVRRIEERRDDPLVDEALSQLGQTFSAQETVSTKDLSMTARRPDPAADTARAVPGTDPADLTAREEQRILRRLAEPGAQLAVAPEMDKAVVMRASVRTAVTQRATAQGLALKDWIQIRHTGRVTTYEITLAGRGALRRMVEAERVARGLDPEEEDDGGLFAAQHRDWGRPAGTEGRGRTNLAESPLGVLARRRDANGQPFLGPELVAAGERLREDFELAQMGPRVAQNWERFLTGGGERGSYREASLGGGSERARERVAAALRDLGPGLGDMVLRCCCFLEGLESAERRLGWSARSGKIVLRIALIRLKRHYDEVYGGAMPLIG</sequence>
<evidence type="ECO:0000256" key="1">
    <source>
        <dbReference type="SAM" id="MobiDB-lite"/>
    </source>
</evidence>
<comment type="caution">
    <text evidence="3">The sequence shown here is derived from an EMBL/GenBank/DDBJ whole genome shotgun (WGS) entry which is preliminary data.</text>
</comment>
<dbReference type="EMBL" id="JFZB01000048">
    <property type="protein sequence ID" value="KFI24412.1"/>
    <property type="molecule type" value="Genomic_DNA"/>
</dbReference>
<dbReference type="RefSeq" id="WP_036639976.1">
    <property type="nucleotide sequence ID" value="NZ_JFZB01000048.1"/>
</dbReference>
<dbReference type="InterPro" id="IPR045599">
    <property type="entry name" value="DUF6456"/>
</dbReference>
<protein>
    <recommendedName>
        <fullName evidence="2">DUF6456 domain-containing protein</fullName>
    </recommendedName>
</protein>